<dbReference type="InterPro" id="IPR008936">
    <property type="entry name" value="Rho_GTPase_activation_prot"/>
</dbReference>
<accession>V4AQ85</accession>
<name>V4AQ85_LOTGI</name>
<evidence type="ECO:0000313" key="3">
    <source>
        <dbReference type="Proteomes" id="UP000030746"/>
    </source>
</evidence>
<dbReference type="GO" id="GO:0030334">
    <property type="term" value="P:regulation of cell migration"/>
    <property type="evidence" value="ECO:0007669"/>
    <property type="project" value="TreeGrafter"/>
</dbReference>
<dbReference type="GO" id="GO:0017154">
    <property type="term" value="F:semaphorin receptor activity"/>
    <property type="evidence" value="ECO:0007669"/>
    <property type="project" value="InterPro"/>
</dbReference>
<dbReference type="InterPro" id="IPR013548">
    <property type="entry name" value="Plexin_cytoplasmic_RasGAP_dom"/>
</dbReference>
<dbReference type="OrthoDB" id="6106364at2759"/>
<dbReference type="GeneID" id="20237741"/>
<dbReference type="InterPro" id="IPR031148">
    <property type="entry name" value="Plexin"/>
</dbReference>
<dbReference type="HOGENOM" id="CLU_1268198_0_0_1"/>
<feature type="domain" description="Plexin cytoplasmic RasGAP" evidence="1">
    <location>
        <begin position="2"/>
        <end position="189"/>
    </location>
</feature>
<organism evidence="2 3">
    <name type="scientific">Lottia gigantea</name>
    <name type="common">Giant owl limpet</name>
    <dbReference type="NCBI Taxonomy" id="225164"/>
    <lineage>
        <taxon>Eukaryota</taxon>
        <taxon>Metazoa</taxon>
        <taxon>Spiralia</taxon>
        <taxon>Lophotrochozoa</taxon>
        <taxon>Mollusca</taxon>
        <taxon>Gastropoda</taxon>
        <taxon>Patellogastropoda</taxon>
        <taxon>Lottioidea</taxon>
        <taxon>Lottiidae</taxon>
        <taxon>Lottia</taxon>
    </lineage>
</organism>
<reference evidence="2 3" key="1">
    <citation type="journal article" date="2013" name="Nature">
        <title>Insights into bilaterian evolution from three spiralian genomes.</title>
        <authorList>
            <person name="Simakov O."/>
            <person name="Marletaz F."/>
            <person name="Cho S.J."/>
            <person name="Edsinger-Gonzales E."/>
            <person name="Havlak P."/>
            <person name="Hellsten U."/>
            <person name="Kuo D.H."/>
            <person name="Larsson T."/>
            <person name="Lv J."/>
            <person name="Arendt D."/>
            <person name="Savage R."/>
            <person name="Osoegawa K."/>
            <person name="de Jong P."/>
            <person name="Grimwood J."/>
            <person name="Chapman J.A."/>
            <person name="Shapiro H."/>
            <person name="Aerts A."/>
            <person name="Otillar R.P."/>
            <person name="Terry A.Y."/>
            <person name="Boore J.L."/>
            <person name="Grigoriev I.V."/>
            <person name="Lindberg D.R."/>
            <person name="Seaver E.C."/>
            <person name="Weisblat D.A."/>
            <person name="Putnam N.H."/>
            <person name="Rokhsar D.S."/>
        </authorList>
    </citation>
    <scope>NUCLEOTIDE SEQUENCE [LARGE SCALE GENOMIC DNA]</scope>
</reference>
<dbReference type="RefSeq" id="XP_009049848.1">
    <property type="nucleotide sequence ID" value="XM_009051600.1"/>
</dbReference>
<evidence type="ECO:0000259" key="1">
    <source>
        <dbReference type="Pfam" id="PF08337"/>
    </source>
</evidence>
<evidence type="ECO:0000313" key="2">
    <source>
        <dbReference type="EMBL" id="ESO99357.1"/>
    </source>
</evidence>
<dbReference type="Proteomes" id="UP000030746">
    <property type="component" value="Unassembled WGS sequence"/>
</dbReference>
<dbReference type="OMA" id="DLPLRFW"/>
<dbReference type="GO" id="GO:0002116">
    <property type="term" value="C:semaphorin receptor complex"/>
    <property type="evidence" value="ECO:0007669"/>
    <property type="project" value="TreeGrafter"/>
</dbReference>
<keyword evidence="3" id="KW-1185">Reference proteome</keyword>
<dbReference type="PANTHER" id="PTHR22625:SF70">
    <property type="entry name" value="PLEXIN A, ISOFORM A"/>
    <property type="match status" value="1"/>
</dbReference>
<dbReference type="AlphaFoldDB" id="V4AQ85"/>
<sequence>MSELNFDRLLKTKVNLKEYIDNILKNIFDIHDIPVPVRHLFHLLETCGLRNGFDKTVIESWKINSYFIKYWSKILSQPEVLYDLNESSEPHIQTNMNVIVLAFIDIFSPPQTLGKKSPTLKLLFYKDCYEYRKSKVTFFKSGATVAGVKSADLTSELGKLPYLIDTIPFNRRSMLYKLFLVIDNYDDKIIKDLDETDETRRLKLSDKLDEVFETMRNT</sequence>
<dbReference type="STRING" id="225164.V4AQ85"/>
<dbReference type="GO" id="GO:0005886">
    <property type="term" value="C:plasma membrane"/>
    <property type="evidence" value="ECO:0007669"/>
    <property type="project" value="TreeGrafter"/>
</dbReference>
<dbReference type="Gene3D" id="1.10.506.10">
    <property type="entry name" value="GTPase Activation - p120gap, domain 1"/>
    <property type="match status" value="1"/>
</dbReference>
<gene>
    <name evidence="2" type="ORF">LOTGIDRAFT_158444</name>
</gene>
<dbReference type="EMBL" id="KB201037">
    <property type="protein sequence ID" value="ESO99357.1"/>
    <property type="molecule type" value="Genomic_DNA"/>
</dbReference>
<dbReference type="Pfam" id="PF08337">
    <property type="entry name" value="Plexin_cytopl"/>
    <property type="match status" value="1"/>
</dbReference>
<protein>
    <recommendedName>
        <fullName evidence="1">Plexin cytoplasmic RasGAP domain-containing protein</fullName>
    </recommendedName>
</protein>
<dbReference type="PANTHER" id="PTHR22625">
    <property type="entry name" value="PLEXIN"/>
    <property type="match status" value="1"/>
</dbReference>
<proteinExistence type="predicted"/>
<dbReference type="CTD" id="20237741"/>
<dbReference type="KEGG" id="lgi:LOTGIDRAFT_158444"/>